<accession>A0AAV7T4Z9</accession>
<name>A0AAV7T4Z9_PLEWA</name>
<evidence type="ECO:0000313" key="3">
    <source>
        <dbReference type="Proteomes" id="UP001066276"/>
    </source>
</evidence>
<keyword evidence="3" id="KW-1185">Reference proteome</keyword>
<reference evidence="2" key="1">
    <citation type="journal article" date="2022" name="bioRxiv">
        <title>Sequencing and chromosome-scale assembly of the giantPleurodeles waltlgenome.</title>
        <authorList>
            <person name="Brown T."/>
            <person name="Elewa A."/>
            <person name="Iarovenko S."/>
            <person name="Subramanian E."/>
            <person name="Araus A.J."/>
            <person name="Petzold A."/>
            <person name="Susuki M."/>
            <person name="Suzuki K.-i.T."/>
            <person name="Hayashi T."/>
            <person name="Toyoda A."/>
            <person name="Oliveira C."/>
            <person name="Osipova E."/>
            <person name="Leigh N.D."/>
            <person name="Simon A."/>
            <person name="Yun M.H."/>
        </authorList>
    </citation>
    <scope>NUCLEOTIDE SEQUENCE</scope>
    <source>
        <strain evidence="2">20211129_DDA</strain>
        <tissue evidence="2">Liver</tissue>
    </source>
</reference>
<gene>
    <name evidence="2" type="ORF">NDU88_003497</name>
</gene>
<dbReference type="EMBL" id="JANPWB010000007">
    <property type="protein sequence ID" value="KAJ1171637.1"/>
    <property type="molecule type" value="Genomic_DNA"/>
</dbReference>
<feature type="region of interest" description="Disordered" evidence="1">
    <location>
        <begin position="1"/>
        <end position="87"/>
    </location>
</feature>
<dbReference type="Proteomes" id="UP001066276">
    <property type="component" value="Chromosome 4_1"/>
</dbReference>
<organism evidence="2 3">
    <name type="scientific">Pleurodeles waltl</name>
    <name type="common">Iberian ribbed newt</name>
    <dbReference type="NCBI Taxonomy" id="8319"/>
    <lineage>
        <taxon>Eukaryota</taxon>
        <taxon>Metazoa</taxon>
        <taxon>Chordata</taxon>
        <taxon>Craniata</taxon>
        <taxon>Vertebrata</taxon>
        <taxon>Euteleostomi</taxon>
        <taxon>Amphibia</taxon>
        <taxon>Batrachia</taxon>
        <taxon>Caudata</taxon>
        <taxon>Salamandroidea</taxon>
        <taxon>Salamandridae</taxon>
        <taxon>Pleurodelinae</taxon>
        <taxon>Pleurodeles</taxon>
    </lineage>
</organism>
<proteinExistence type="predicted"/>
<evidence type="ECO:0000256" key="1">
    <source>
        <dbReference type="SAM" id="MobiDB-lite"/>
    </source>
</evidence>
<evidence type="ECO:0000313" key="2">
    <source>
        <dbReference type="EMBL" id="KAJ1171637.1"/>
    </source>
</evidence>
<feature type="compositionally biased region" description="Basic and acidic residues" evidence="1">
    <location>
        <begin position="16"/>
        <end position="78"/>
    </location>
</feature>
<protein>
    <submittedName>
        <fullName evidence="2">Uncharacterized protein</fullName>
    </submittedName>
</protein>
<dbReference type="AlphaFoldDB" id="A0AAV7T4Z9"/>
<sequence>MGTPPDASVPDFRVSQTKERTDWRDEKGEFPPKRRKTEPRETPRAEKEANGPETISEPRGEDPKRSQDPEVCTSRHDPGGLWLTKTA</sequence>
<comment type="caution">
    <text evidence="2">The sequence shown here is derived from an EMBL/GenBank/DDBJ whole genome shotgun (WGS) entry which is preliminary data.</text>
</comment>